<dbReference type="EMBL" id="SOJK01000106">
    <property type="protein sequence ID" value="TET47061.1"/>
    <property type="molecule type" value="Genomic_DNA"/>
</dbReference>
<evidence type="ECO:0000256" key="1">
    <source>
        <dbReference type="ARBA" id="ARBA00022729"/>
    </source>
</evidence>
<dbReference type="PANTHER" id="PTHR21666:SF289">
    <property type="entry name" value="L-ALA--D-GLU ENDOPEPTIDASE"/>
    <property type="match status" value="1"/>
</dbReference>
<name>A0A523UXK8_UNCAE</name>
<dbReference type="FunFam" id="2.70.70.10:FF:000006">
    <property type="entry name" value="M23 family peptidase"/>
    <property type="match status" value="1"/>
</dbReference>
<proteinExistence type="predicted"/>
<accession>A0A523UXK8</accession>
<dbReference type="AlphaFoldDB" id="A0A523UXK8"/>
<evidence type="ECO:0000259" key="2">
    <source>
        <dbReference type="Pfam" id="PF01551"/>
    </source>
</evidence>
<dbReference type="Proteomes" id="UP000320679">
    <property type="component" value="Unassembled WGS sequence"/>
</dbReference>
<dbReference type="InterPro" id="IPR011055">
    <property type="entry name" value="Dup_hybrid_motif"/>
</dbReference>
<dbReference type="InterPro" id="IPR050570">
    <property type="entry name" value="Cell_wall_metabolism_enzyme"/>
</dbReference>
<gene>
    <name evidence="3" type="ORF">E3J59_02480</name>
</gene>
<evidence type="ECO:0000313" key="4">
    <source>
        <dbReference type="Proteomes" id="UP000320679"/>
    </source>
</evidence>
<sequence>MKRNKNMKKRTFFTLMWIPPHSQGRVRRMRISKFIFSLGITGAAVALVALFFLVHSYVQLKEKVNLLDDLERVNRIQEVKIFSLAEKVKDFSKTMERLRELEDKLRTLAGVGGASGKQASLGKGGPQVYLPPVEGLAVGLPEQFIIGKEHPFSYALIGRTEENVNYLEREAKRREEGLGEIEKILLQKKDLFASTPNIFPVQGWISSGFEQRINPFTKKREFHQAIDIVAPWGTEIKAAAQGEVIFAGWLSSSYGLAIKVRDGYGYSTVYGHLSRILVKKGSWVSKGEVIGRVGSTGRSTGPHLHFEVWFKEKPINPLNLMVEPLG</sequence>
<dbReference type="SUPFAM" id="SSF51261">
    <property type="entry name" value="Duplicated hybrid motif"/>
    <property type="match status" value="1"/>
</dbReference>
<dbReference type="CDD" id="cd12797">
    <property type="entry name" value="M23_peptidase"/>
    <property type="match status" value="1"/>
</dbReference>
<dbReference type="GO" id="GO:0004222">
    <property type="term" value="F:metalloendopeptidase activity"/>
    <property type="evidence" value="ECO:0007669"/>
    <property type="project" value="TreeGrafter"/>
</dbReference>
<protein>
    <recommendedName>
        <fullName evidence="2">M23ase beta-sheet core domain-containing protein</fullName>
    </recommendedName>
</protein>
<dbReference type="Gene3D" id="2.70.70.10">
    <property type="entry name" value="Glucose Permease (Domain IIA)"/>
    <property type="match status" value="1"/>
</dbReference>
<dbReference type="PANTHER" id="PTHR21666">
    <property type="entry name" value="PEPTIDASE-RELATED"/>
    <property type="match status" value="1"/>
</dbReference>
<keyword evidence="1" id="KW-0732">Signal</keyword>
<evidence type="ECO:0000313" key="3">
    <source>
        <dbReference type="EMBL" id="TET47061.1"/>
    </source>
</evidence>
<reference evidence="3 4" key="1">
    <citation type="submission" date="2019-03" db="EMBL/GenBank/DDBJ databases">
        <title>Metabolic potential of uncultured bacteria and archaea associated with petroleum seepage in deep-sea sediments.</title>
        <authorList>
            <person name="Dong X."/>
            <person name="Hubert C."/>
        </authorList>
    </citation>
    <scope>NUCLEOTIDE SEQUENCE [LARGE SCALE GENOMIC DNA]</scope>
    <source>
        <strain evidence="3">E29_bin78</strain>
    </source>
</reference>
<dbReference type="InterPro" id="IPR016047">
    <property type="entry name" value="M23ase_b-sheet_dom"/>
</dbReference>
<organism evidence="3 4">
    <name type="scientific">Aerophobetes bacterium</name>
    <dbReference type="NCBI Taxonomy" id="2030807"/>
    <lineage>
        <taxon>Bacteria</taxon>
        <taxon>Candidatus Aerophobota</taxon>
    </lineage>
</organism>
<feature type="domain" description="M23ase beta-sheet core" evidence="2">
    <location>
        <begin position="222"/>
        <end position="317"/>
    </location>
</feature>
<comment type="caution">
    <text evidence="3">The sequence shown here is derived from an EMBL/GenBank/DDBJ whole genome shotgun (WGS) entry which is preliminary data.</text>
</comment>
<dbReference type="Pfam" id="PF01551">
    <property type="entry name" value="Peptidase_M23"/>
    <property type="match status" value="1"/>
</dbReference>